<feature type="domain" description="HTH luxR-type" evidence="5">
    <location>
        <begin position="885"/>
        <end position="950"/>
    </location>
</feature>
<dbReference type="SMART" id="SM00421">
    <property type="entry name" value="HTH_LUXR"/>
    <property type="match status" value="1"/>
</dbReference>
<dbReference type="GO" id="GO:0003677">
    <property type="term" value="F:DNA binding"/>
    <property type="evidence" value="ECO:0007669"/>
    <property type="project" value="InterPro"/>
</dbReference>
<keyword evidence="2" id="KW-0067">ATP-binding</keyword>
<reference evidence="6" key="1">
    <citation type="journal article" date="2014" name="Int. J. Syst. Evol. Microbiol.">
        <title>Complete genome sequence of Corynebacterium casei LMG S-19264T (=DSM 44701T), isolated from a smear-ripened cheese.</title>
        <authorList>
            <consortium name="US DOE Joint Genome Institute (JGI-PGF)"/>
            <person name="Walter F."/>
            <person name="Albersmeier A."/>
            <person name="Kalinowski J."/>
            <person name="Ruckert C."/>
        </authorList>
    </citation>
    <scope>NUCLEOTIDE SEQUENCE</scope>
    <source>
        <strain evidence="6">JCM 4784</strain>
    </source>
</reference>
<dbReference type="SUPFAM" id="SSF52540">
    <property type="entry name" value="P-loop containing nucleoside triphosphate hydrolases"/>
    <property type="match status" value="1"/>
</dbReference>
<evidence type="ECO:0000313" key="6">
    <source>
        <dbReference type="EMBL" id="GHE55987.1"/>
    </source>
</evidence>
<dbReference type="AlphaFoldDB" id="A0A919DLZ7"/>
<dbReference type="GO" id="GO:0004016">
    <property type="term" value="F:adenylate cyclase activity"/>
    <property type="evidence" value="ECO:0007669"/>
    <property type="project" value="TreeGrafter"/>
</dbReference>
<dbReference type="RefSeq" id="WP_190136119.1">
    <property type="nucleotide sequence ID" value="NZ_BNBT01000031.1"/>
</dbReference>
<reference evidence="6" key="2">
    <citation type="submission" date="2020-09" db="EMBL/GenBank/DDBJ databases">
        <authorList>
            <person name="Sun Q."/>
            <person name="Ohkuma M."/>
        </authorList>
    </citation>
    <scope>NUCLEOTIDE SEQUENCE</scope>
    <source>
        <strain evidence="6">JCM 4784</strain>
    </source>
</reference>
<accession>A0A919DLZ7</accession>
<dbReference type="Pfam" id="PF00196">
    <property type="entry name" value="GerE"/>
    <property type="match status" value="1"/>
</dbReference>
<evidence type="ECO:0000259" key="5">
    <source>
        <dbReference type="PROSITE" id="PS50043"/>
    </source>
</evidence>
<dbReference type="SUPFAM" id="SSF46894">
    <property type="entry name" value="C-terminal effector domain of the bipartite response regulators"/>
    <property type="match status" value="1"/>
</dbReference>
<dbReference type="InterPro" id="IPR041664">
    <property type="entry name" value="AAA_16"/>
</dbReference>
<dbReference type="PRINTS" id="PR00038">
    <property type="entry name" value="HTHLUXR"/>
</dbReference>
<dbReference type="Proteomes" id="UP000608024">
    <property type="component" value="Unassembled WGS sequence"/>
</dbReference>
<dbReference type="InterPro" id="IPR011990">
    <property type="entry name" value="TPR-like_helical_dom_sf"/>
</dbReference>
<organism evidence="6 7">
    <name type="scientific">Streptomyces longispororuber</name>
    <dbReference type="NCBI Taxonomy" id="68230"/>
    <lineage>
        <taxon>Bacteria</taxon>
        <taxon>Bacillati</taxon>
        <taxon>Actinomycetota</taxon>
        <taxon>Actinomycetes</taxon>
        <taxon>Kitasatosporales</taxon>
        <taxon>Streptomycetaceae</taxon>
        <taxon>Streptomyces</taxon>
    </lineage>
</organism>
<dbReference type="InterPro" id="IPR016032">
    <property type="entry name" value="Sig_transdc_resp-reg_C-effctor"/>
</dbReference>
<evidence type="ECO:0000256" key="2">
    <source>
        <dbReference type="ARBA" id="ARBA00022840"/>
    </source>
</evidence>
<dbReference type="GO" id="GO:0005737">
    <property type="term" value="C:cytoplasm"/>
    <property type="evidence" value="ECO:0007669"/>
    <property type="project" value="TreeGrafter"/>
</dbReference>
<feature type="coiled-coil region" evidence="3">
    <location>
        <begin position="800"/>
        <end position="827"/>
    </location>
</feature>
<dbReference type="Pfam" id="PF13191">
    <property type="entry name" value="AAA_16"/>
    <property type="match status" value="1"/>
</dbReference>
<evidence type="ECO:0000313" key="7">
    <source>
        <dbReference type="Proteomes" id="UP000608024"/>
    </source>
</evidence>
<dbReference type="SUPFAM" id="SSF48452">
    <property type="entry name" value="TPR-like"/>
    <property type="match status" value="1"/>
</dbReference>
<dbReference type="GO" id="GO:0006355">
    <property type="term" value="P:regulation of DNA-templated transcription"/>
    <property type="evidence" value="ECO:0007669"/>
    <property type="project" value="InterPro"/>
</dbReference>
<name>A0A919DLZ7_9ACTN</name>
<proteinExistence type="predicted"/>
<dbReference type="EMBL" id="BNBT01000031">
    <property type="protein sequence ID" value="GHE55987.1"/>
    <property type="molecule type" value="Genomic_DNA"/>
</dbReference>
<keyword evidence="3" id="KW-0175">Coiled coil</keyword>
<dbReference type="PROSITE" id="PS50043">
    <property type="entry name" value="HTH_LUXR_2"/>
    <property type="match status" value="1"/>
</dbReference>
<dbReference type="InterPro" id="IPR027417">
    <property type="entry name" value="P-loop_NTPase"/>
</dbReference>
<keyword evidence="7" id="KW-1185">Reference proteome</keyword>
<dbReference type="Gene3D" id="1.25.40.10">
    <property type="entry name" value="Tetratricopeptide repeat domain"/>
    <property type="match status" value="1"/>
</dbReference>
<protein>
    <submittedName>
        <fullName evidence="6">Transcriptional regulator</fullName>
    </submittedName>
</protein>
<gene>
    <name evidence="6" type="ORF">GCM10018785_26640</name>
</gene>
<keyword evidence="1" id="KW-0547">Nucleotide-binding</keyword>
<dbReference type="PANTHER" id="PTHR16305">
    <property type="entry name" value="TESTICULAR SOLUBLE ADENYLYL CYCLASE"/>
    <property type="match status" value="1"/>
</dbReference>
<dbReference type="GO" id="GO:0005524">
    <property type="term" value="F:ATP binding"/>
    <property type="evidence" value="ECO:0007669"/>
    <property type="project" value="UniProtKB-KW"/>
</dbReference>
<dbReference type="InterPro" id="IPR036388">
    <property type="entry name" value="WH-like_DNA-bd_sf"/>
</dbReference>
<evidence type="ECO:0000256" key="3">
    <source>
        <dbReference type="SAM" id="Coils"/>
    </source>
</evidence>
<dbReference type="PANTHER" id="PTHR16305:SF35">
    <property type="entry name" value="TRANSCRIPTIONAL ACTIVATOR DOMAIN"/>
    <property type="match status" value="1"/>
</dbReference>
<dbReference type="InterPro" id="IPR000792">
    <property type="entry name" value="Tscrpt_reg_LuxR_C"/>
</dbReference>
<sequence>MSLVERVDEWALLEDVLTNSAERPSRVVVVRGPVATGKSEMLNAVAEQAEARGLVVLRATGLRAERRTPMAVFGQLLLHTDQVGEQPDGTAARTARLLDDARFTAMLRDPDSEREEHVRAHVMRALTTLLHAQAAGRPLAVLVDDVQYADIPSLQCLQYAMRELRAKPVVVVLGLRTGPGAERPLFGAELLRHPRLTQLRLAPLGESATAALLRAHVDEATAQRLAPDAHRVSGGNPLLVRALIHDLLAHDAPAQDLRAPAAGTDTPRHGPSGTRTLPVGDAYRQSVLSCLHRGEDAVLAVARGLAVLDDAASDATLAGLLDLDRETVALSLRTLEAAGLTGAGSFRHPLARTAVLDDLSRADRIELHRRAAELLRRHGAEPPVVARHIVATGEVTGADSLDVLWETATRARRDEDVSLAIACLHLADEACPRGERRSEILAELARFAWRVRPSTLGPHLNALRAAFDEGWLAEGAVPVLLSGLLWQGRFEEAAEVARKGQVTHGGASAVTAYLAAGAVRTTYPALRERVGADNWPAPQSIADVLAARGGDPRHRVGAALNTVLTRGADPGAADVAETVLQGTRLSDATLEALTSALSVLIYCDRLGRAAHWCDVLLREATRLGGPGWQAPLSAVRATVALRQGNAPDAVRYALNALSWISPQGWGVGIGSVLATLVSAHTAMGQYEQAMAYLDHHVPDGLKETRYGLELLHARGQLHAATGRVRPALDDFLTCGELMTRWGVDQPALVPWRSAAAEMHLRTGGEAEADRLVKEQLAKCGPGQSRTRAQTLRVLAEVAGLRRHHHALHEAIEELEKCEDRLELVRALGALSRSHHALGELGQARMMARRAWRIARDARAETLCEQLLPYGDGEASGADRPARAGEGCPAEELTDAERRVASLASFGHSNREIARKLFITVSTVEQHLTRVYRKLNVSRRKDLPHDLLADTAC</sequence>
<comment type="caution">
    <text evidence="6">The sequence shown here is derived from an EMBL/GenBank/DDBJ whole genome shotgun (WGS) entry which is preliminary data.</text>
</comment>
<evidence type="ECO:0000256" key="1">
    <source>
        <dbReference type="ARBA" id="ARBA00022741"/>
    </source>
</evidence>
<dbReference type="PROSITE" id="PS00622">
    <property type="entry name" value="HTH_LUXR_1"/>
    <property type="match status" value="1"/>
</dbReference>
<dbReference type="Gene3D" id="1.10.10.10">
    <property type="entry name" value="Winged helix-like DNA-binding domain superfamily/Winged helix DNA-binding domain"/>
    <property type="match status" value="1"/>
</dbReference>
<feature type="region of interest" description="Disordered" evidence="4">
    <location>
        <begin position="258"/>
        <end position="278"/>
    </location>
</feature>
<evidence type="ECO:0000256" key="4">
    <source>
        <dbReference type="SAM" id="MobiDB-lite"/>
    </source>
</evidence>
<dbReference type="CDD" id="cd06170">
    <property type="entry name" value="LuxR_C_like"/>
    <property type="match status" value="1"/>
</dbReference>